<evidence type="ECO:0000256" key="1">
    <source>
        <dbReference type="ARBA" id="ARBA00001946"/>
    </source>
</evidence>
<keyword evidence="13" id="KW-0175">Coiled coil</keyword>
<organism evidence="15 16">
    <name type="scientific">Microvirga alba</name>
    <dbReference type="NCBI Taxonomy" id="2791025"/>
    <lineage>
        <taxon>Bacteria</taxon>
        <taxon>Pseudomonadati</taxon>
        <taxon>Pseudomonadota</taxon>
        <taxon>Alphaproteobacteria</taxon>
        <taxon>Hyphomicrobiales</taxon>
        <taxon>Methylobacteriaceae</taxon>
        <taxon>Microvirga</taxon>
    </lineage>
</organism>
<protein>
    <recommendedName>
        <fullName evidence="5 10">Phosphoenolpyruvate carboxylase</fullName>
        <shortName evidence="10">PEPC</shortName>
        <shortName evidence="10">PEPCase</shortName>
        <ecNumber evidence="4 10">4.1.1.31</ecNumber>
    </recommendedName>
</protein>
<evidence type="ECO:0000256" key="9">
    <source>
        <dbReference type="ARBA" id="ARBA00048995"/>
    </source>
</evidence>
<evidence type="ECO:0000256" key="8">
    <source>
        <dbReference type="ARBA" id="ARBA00023300"/>
    </source>
</evidence>
<evidence type="ECO:0000256" key="13">
    <source>
        <dbReference type="SAM" id="Coils"/>
    </source>
</evidence>
<dbReference type="NCBIfam" id="NF000584">
    <property type="entry name" value="PRK00009.1"/>
    <property type="match status" value="1"/>
</dbReference>
<dbReference type="PANTHER" id="PTHR30523:SF6">
    <property type="entry name" value="PHOSPHOENOLPYRUVATE CARBOXYLASE"/>
    <property type="match status" value="1"/>
</dbReference>
<comment type="caution">
    <text evidence="15">The sequence shown here is derived from an EMBL/GenBank/DDBJ whole genome shotgun (WGS) entry which is preliminary data.</text>
</comment>
<dbReference type="EC" id="4.1.1.31" evidence="4 10"/>
<dbReference type="GO" id="GO:0008964">
    <property type="term" value="F:phosphoenolpyruvate carboxylase activity"/>
    <property type="evidence" value="ECO:0007669"/>
    <property type="project" value="UniProtKB-UniRule"/>
</dbReference>
<keyword evidence="8 10" id="KW-0120">Carbon dioxide fixation</keyword>
<evidence type="ECO:0000256" key="5">
    <source>
        <dbReference type="ARBA" id="ARBA00022419"/>
    </source>
</evidence>
<dbReference type="InterPro" id="IPR015813">
    <property type="entry name" value="Pyrv/PenolPyrv_kinase-like_dom"/>
</dbReference>
<evidence type="ECO:0000256" key="11">
    <source>
        <dbReference type="PROSITE-ProRule" id="PRU10111"/>
    </source>
</evidence>
<dbReference type="GO" id="GO:0006099">
    <property type="term" value="P:tricarboxylic acid cycle"/>
    <property type="evidence" value="ECO:0007669"/>
    <property type="project" value="InterPro"/>
</dbReference>
<comment type="cofactor">
    <cofactor evidence="1 10">
        <name>Mg(2+)</name>
        <dbReference type="ChEBI" id="CHEBI:18420"/>
    </cofactor>
</comment>
<feature type="active site" evidence="10 11">
    <location>
        <position position="159"/>
    </location>
</feature>
<dbReference type="Gene3D" id="1.20.1440.90">
    <property type="entry name" value="Phosphoenolpyruvate/pyruvate domain"/>
    <property type="match status" value="1"/>
</dbReference>
<evidence type="ECO:0000313" key="16">
    <source>
        <dbReference type="Proteomes" id="UP000599312"/>
    </source>
</evidence>
<comment type="catalytic activity">
    <reaction evidence="9 10">
        <text>oxaloacetate + phosphate = phosphoenolpyruvate + hydrogencarbonate</text>
        <dbReference type="Rhea" id="RHEA:28370"/>
        <dbReference type="ChEBI" id="CHEBI:16452"/>
        <dbReference type="ChEBI" id="CHEBI:17544"/>
        <dbReference type="ChEBI" id="CHEBI:43474"/>
        <dbReference type="ChEBI" id="CHEBI:58702"/>
        <dbReference type="EC" id="4.1.1.31"/>
    </reaction>
</comment>
<dbReference type="GO" id="GO:0005829">
    <property type="term" value="C:cytosol"/>
    <property type="evidence" value="ECO:0007669"/>
    <property type="project" value="TreeGrafter"/>
</dbReference>
<comment type="function">
    <text evidence="2 10">Forms oxaloacetate, a four-carbon dicarboxylic acid source for the tricarboxylic acid cycle.</text>
</comment>
<dbReference type="GO" id="GO:0015977">
    <property type="term" value="P:carbon fixation"/>
    <property type="evidence" value="ECO:0007669"/>
    <property type="project" value="UniProtKB-UniRule"/>
</dbReference>
<dbReference type="PANTHER" id="PTHR30523">
    <property type="entry name" value="PHOSPHOENOLPYRUVATE CARBOXYLASE"/>
    <property type="match status" value="1"/>
</dbReference>
<feature type="region of interest" description="Disordered" evidence="14">
    <location>
        <begin position="1"/>
        <end position="22"/>
    </location>
</feature>
<accession>A0A931BML2</accession>
<name>A0A931BML2_9HYPH</name>
<dbReference type="HAMAP" id="MF_00595">
    <property type="entry name" value="PEPcase_type1"/>
    <property type="match status" value="1"/>
</dbReference>
<reference evidence="15" key="1">
    <citation type="submission" date="2020-11" db="EMBL/GenBank/DDBJ databases">
        <authorList>
            <person name="Kim M.K."/>
        </authorList>
    </citation>
    <scope>NUCLEOTIDE SEQUENCE</scope>
    <source>
        <strain evidence="15">BT350</strain>
    </source>
</reference>
<proteinExistence type="inferred from homology"/>
<dbReference type="InterPro" id="IPR033129">
    <property type="entry name" value="PEPCASE_His_AS"/>
</dbReference>
<dbReference type="GO" id="GO:0000287">
    <property type="term" value="F:magnesium ion binding"/>
    <property type="evidence" value="ECO:0007669"/>
    <property type="project" value="UniProtKB-UniRule"/>
</dbReference>
<evidence type="ECO:0000256" key="10">
    <source>
        <dbReference type="HAMAP-Rule" id="MF_00595"/>
    </source>
</evidence>
<comment type="similarity">
    <text evidence="3 10">Belongs to the PEPCase type 1 family.</text>
</comment>
<evidence type="ECO:0000313" key="15">
    <source>
        <dbReference type="EMBL" id="MBF9232678.1"/>
    </source>
</evidence>
<dbReference type="InterPro" id="IPR021135">
    <property type="entry name" value="PEP_COase"/>
</dbReference>
<dbReference type="InterPro" id="IPR018129">
    <property type="entry name" value="PEP_COase_Lys_AS"/>
</dbReference>
<dbReference type="GO" id="GO:0006107">
    <property type="term" value="P:oxaloacetate metabolic process"/>
    <property type="evidence" value="ECO:0007669"/>
    <property type="project" value="UniProtKB-UniRule"/>
</dbReference>
<evidence type="ECO:0000256" key="14">
    <source>
        <dbReference type="SAM" id="MobiDB-lite"/>
    </source>
</evidence>
<sequence length="930" mass="103952">MNAQASVPVSVASPDATPSKDLPLRDDIRLLGRLLGDTIREQEGEAVFEIVERIRQTSIRFHRDEDKAARKELETTLNSLSRERSNQIIRAYSYFSHLANLAEDQHHIRRSRAHAMAASAPREGTMAYALKLAQEAGVNQAELQEFFASALVCPVLTAHPTEVRRKSTIDREMEVSQILALRDRQRLIPEEVSASEEALRRAILTLWQTSILRRTRLKVIDEVMNGLAYYDYTFFQELPRLYASLEDQLAAIDPVWSTLELPSFLRMGSWIGGDRDGNPFVTADALRQALLLQSRHALGFYLEEIHRLGSELSLDGRYVSVSEQVQALVDASPDHSPHRQDEPYRRAISGIYARLAATAMALGHGEVARHAVGDAPAYRNTEEIAGDLSILHSSLTSNGSAALARGRLRKLRRAVDVFGFHLASLDLRQNSDVHQRVVAELFEKANPGTNYGELSEEGRVALLVEELKTPRLLTSPYLDYSPETASELAIAREAAVAHQRYGQVAVPNYVISKASDPSDVLEVALLLKEAGLLRPHDGEMRVNIIPLFETIADLRDCGRVMEALFSLPDYMRLLRSRGQAQEVMLGYSDSNKDGGFLTSGWELYKAEIELIDVFKRHDVALRLFHGRGGSVGRGGGPSYQAILAQPGGAVQGAIRITEQGEVIAGKYSNPDLGRRNLEILAAATLEASLLHSGQPAPRAEYLRAMEELSDSAYKAYRGLVYETEGFERYFWESTVIGEIANLNIGSRPASRTNSRRIEDLRAIPWVFGWAQCRLMLPGWYGFGSAVNAWLETHPENGLALLQEMYREWPFFRALLSNMDMVLAKSNIAIASRYAKLVEDEALRDAIFPRLRREWEDSIRRLLSITGQEALLDSNQLLARSIRNRFPYLDPLNHLQIELLKRHRAGDADEQVVEGIHLSINGIAAGLRNSG</sequence>
<keyword evidence="6 10" id="KW-0460">Magnesium</keyword>
<dbReference type="Proteomes" id="UP000599312">
    <property type="component" value="Unassembled WGS sequence"/>
</dbReference>
<dbReference type="AlphaFoldDB" id="A0A931BML2"/>
<dbReference type="PROSITE" id="PS00781">
    <property type="entry name" value="PEPCASE_1"/>
    <property type="match status" value="1"/>
</dbReference>
<comment type="subunit">
    <text evidence="10">Homotetramer.</text>
</comment>
<dbReference type="PRINTS" id="PR00150">
    <property type="entry name" value="PEPCARBXLASE"/>
</dbReference>
<evidence type="ECO:0000256" key="4">
    <source>
        <dbReference type="ARBA" id="ARBA00012305"/>
    </source>
</evidence>
<feature type="coiled-coil region" evidence="13">
    <location>
        <begin position="63"/>
        <end position="90"/>
    </location>
</feature>
<dbReference type="Pfam" id="PF00311">
    <property type="entry name" value="PEPcase"/>
    <property type="match status" value="1"/>
</dbReference>
<gene>
    <name evidence="10 15" type="primary">ppc</name>
    <name evidence="15" type="ORF">I2H38_04720</name>
</gene>
<dbReference type="PROSITE" id="PS00393">
    <property type="entry name" value="PEPCASE_2"/>
    <property type="match status" value="1"/>
</dbReference>
<feature type="active site" evidence="10 12">
    <location>
        <position position="592"/>
    </location>
</feature>
<keyword evidence="16" id="KW-1185">Reference proteome</keyword>
<dbReference type="EMBL" id="JADQDO010000002">
    <property type="protein sequence ID" value="MBF9232678.1"/>
    <property type="molecule type" value="Genomic_DNA"/>
</dbReference>
<keyword evidence="7 10" id="KW-0456">Lyase</keyword>
<evidence type="ECO:0000256" key="3">
    <source>
        <dbReference type="ARBA" id="ARBA00008346"/>
    </source>
</evidence>
<evidence type="ECO:0000256" key="12">
    <source>
        <dbReference type="PROSITE-ProRule" id="PRU10112"/>
    </source>
</evidence>
<dbReference type="RefSeq" id="WP_196270683.1">
    <property type="nucleotide sequence ID" value="NZ_JADQDO010000002.1"/>
</dbReference>
<dbReference type="InterPro" id="IPR022805">
    <property type="entry name" value="PEP_COase_bac/pln-type"/>
</dbReference>
<evidence type="ECO:0000256" key="6">
    <source>
        <dbReference type="ARBA" id="ARBA00022842"/>
    </source>
</evidence>
<evidence type="ECO:0000256" key="2">
    <source>
        <dbReference type="ARBA" id="ARBA00003670"/>
    </source>
</evidence>
<dbReference type="SUPFAM" id="SSF51621">
    <property type="entry name" value="Phosphoenolpyruvate/pyruvate domain"/>
    <property type="match status" value="1"/>
</dbReference>
<evidence type="ECO:0000256" key="7">
    <source>
        <dbReference type="ARBA" id="ARBA00023239"/>
    </source>
</evidence>